<comment type="caution">
    <text evidence="2">The sequence shown here is derived from an EMBL/GenBank/DDBJ whole genome shotgun (WGS) entry which is preliminary data.</text>
</comment>
<dbReference type="GeneID" id="63844397"/>
<organism evidence="2 3">
    <name type="scientific">Cucurbitaria berberidis CBS 394.84</name>
    <dbReference type="NCBI Taxonomy" id="1168544"/>
    <lineage>
        <taxon>Eukaryota</taxon>
        <taxon>Fungi</taxon>
        <taxon>Dikarya</taxon>
        <taxon>Ascomycota</taxon>
        <taxon>Pezizomycotina</taxon>
        <taxon>Dothideomycetes</taxon>
        <taxon>Pleosporomycetidae</taxon>
        <taxon>Pleosporales</taxon>
        <taxon>Pleosporineae</taxon>
        <taxon>Cucurbitariaceae</taxon>
        <taxon>Cucurbitaria</taxon>
    </lineage>
</organism>
<name>A0A9P4G8C2_9PLEO</name>
<dbReference type="AlphaFoldDB" id="A0A9P4G8C2"/>
<keyword evidence="3" id="KW-1185">Reference proteome</keyword>
<feature type="region of interest" description="Disordered" evidence="1">
    <location>
        <begin position="21"/>
        <end position="45"/>
    </location>
</feature>
<gene>
    <name evidence="2" type="ORF">K460DRAFT_194239</name>
</gene>
<evidence type="ECO:0000256" key="1">
    <source>
        <dbReference type="SAM" id="MobiDB-lite"/>
    </source>
</evidence>
<evidence type="ECO:0000313" key="3">
    <source>
        <dbReference type="Proteomes" id="UP000800039"/>
    </source>
</evidence>
<reference evidence="2" key="1">
    <citation type="submission" date="2020-01" db="EMBL/GenBank/DDBJ databases">
        <authorList>
            <consortium name="DOE Joint Genome Institute"/>
            <person name="Haridas S."/>
            <person name="Albert R."/>
            <person name="Binder M."/>
            <person name="Bloem J."/>
            <person name="Labutti K."/>
            <person name="Salamov A."/>
            <person name="Andreopoulos B."/>
            <person name="Baker S.E."/>
            <person name="Barry K."/>
            <person name="Bills G."/>
            <person name="Bluhm B.H."/>
            <person name="Cannon C."/>
            <person name="Castanera R."/>
            <person name="Culley D.E."/>
            <person name="Daum C."/>
            <person name="Ezra D."/>
            <person name="Gonzalez J.B."/>
            <person name="Henrissat B."/>
            <person name="Kuo A."/>
            <person name="Liang C."/>
            <person name="Lipzen A."/>
            <person name="Lutzoni F."/>
            <person name="Magnuson J."/>
            <person name="Mondo S."/>
            <person name="Nolan M."/>
            <person name="Ohm R."/>
            <person name="Pangilinan J."/>
            <person name="Park H.-J."/>
            <person name="Ramirez L."/>
            <person name="Alfaro M."/>
            <person name="Sun H."/>
            <person name="Tritt A."/>
            <person name="Yoshinaga Y."/>
            <person name="Zwiers L.-H."/>
            <person name="Turgeon B.G."/>
            <person name="Goodwin S.B."/>
            <person name="Spatafora J.W."/>
            <person name="Crous P.W."/>
            <person name="Grigoriev I.V."/>
        </authorList>
    </citation>
    <scope>NUCLEOTIDE SEQUENCE</scope>
    <source>
        <strain evidence="2">CBS 394.84</strain>
    </source>
</reference>
<protein>
    <submittedName>
        <fullName evidence="2">Uncharacterized protein</fullName>
    </submittedName>
</protein>
<accession>A0A9P4G8C2</accession>
<proteinExistence type="predicted"/>
<evidence type="ECO:0000313" key="2">
    <source>
        <dbReference type="EMBL" id="KAF1840901.1"/>
    </source>
</evidence>
<dbReference type="Proteomes" id="UP000800039">
    <property type="component" value="Unassembled WGS sequence"/>
</dbReference>
<dbReference type="RefSeq" id="XP_040783464.1">
    <property type="nucleotide sequence ID" value="XM_040927145.1"/>
</dbReference>
<sequence>MAGARLGRNFLSTGSATRLRLPPAANGKARSSNASRGIIDSMSPTAPCPLDDSDHEIAGIDIDPDVISSRIAPCCRVLEGRSLGGSDSMGSRASSMVQQLSFHFFYRGPLFPNVLFASGLCSIHDVTRPISFTSSQSGKTVLLWSHVRSLQGWQRSWPPRRHGELSGLAGWPAQRYLQLSMTRTPWCSDVRRRSGR</sequence>
<dbReference type="EMBL" id="ML976619">
    <property type="protein sequence ID" value="KAF1840901.1"/>
    <property type="molecule type" value="Genomic_DNA"/>
</dbReference>